<feature type="compositionally biased region" description="Polar residues" evidence="6">
    <location>
        <begin position="393"/>
        <end position="404"/>
    </location>
</feature>
<dbReference type="AlphaFoldDB" id="A0A0G4ESE8"/>
<dbReference type="EMBL" id="CDMY01000300">
    <property type="protein sequence ID" value="CEM00842.1"/>
    <property type="molecule type" value="Genomic_DNA"/>
</dbReference>
<evidence type="ECO:0000256" key="4">
    <source>
        <dbReference type="ARBA" id="ARBA00022777"/>
    </source>
</evidence>
<dbReference type="Proteomes" id="UP000041254">
    <property type="component" value="Unassembled WGS sequence"/>
</dbReference>
<dbReference type="STRING" id="1169540.A0A0G4ESE8"/>
<organism evidence="8 9">
    <name type="scientific">Vitrella brassicaformis (strain CCMP3155)</name>
    <dbReference type="NCBI Taxonomy" id="1169540"/>
    <lineage>
        <taxon>Eukaryota</taxon>
        <taxon>Sar</taxon>
        <taxon>Alveolata</taxon>
        <taxon>Colpodellida</taxon>
        <taxon>Vitrellaceae</taxon>
        <taxon>Vitrella</taxon>
    </lineage>
</organism>
<keyword evidence="1" id="KW-0723">Serine/threonine-protein kinase</keyword>
<keyword evidence="4" id="KW-0418">Kinase</keyword>
<evidence type="ECO:0000256" key="2">
    <source>
        <dbReference type="ARBA" id="ARBA00022679"/>
    </source>
</evidence>
<dbReference type="InterPro" id="IPR050205">
    <property type="entry name" value="CDPK_Ser/Thr_kinases"/>
</dbReference>
<dbReference type="SUPFAM" id="SSF56112">
    <property type="entry name" value="Protein kinase-like (PK-like)"/>
    <property type="match status" value="1"/>
</dbReference>
<keyword evidence="5" id="KW-0067">ATP-binding</keyword>
<dbReference type="PROSITE" id="PS00108">
    <property type="entry name" value="PROTEIN_KINASE_ST"/>
    <property type="match status" value="1"/>
</dbReference>
<gene>
    <name evidence="8" type="ORF">Vbra_12977</name>
</gene>
<dbReference type="GO" id="GO:0005524">
    <property type="term" value="F:ATP binding"/>
    <property type="evidence" value="ECO:0007669"/>
    <property type="project" value="UniProtKB-KW"/>
</dbReference>
<evidence type="ECO:0000256" key="3">
    <source>
        <dbReference type="ARBA" id="ARBA00022741"/>
    </source>
</evidence>
<dbReference type="PhylomeDB" id="A0A0G4ESE8"/>
<evidence type="ECO:0000313" key="8">
    <source>
        <dbReference type="EMBL" id="CEM00842.1"/>
    </source>
</evidence>
<evidence type="ECO:0000256" key="5">
    <source>
        <dbReference type="ARBA" id="ARBA00022840"/>
    </source>
</evidence>
<keyword evidence="9" id="KW-1185">Reference proteome</keyword>
<dbReference type="InParanoid" id="A0A0G4ESE8"/>
<feature type="compositionally biased region" description="Pro residues" evidence="6">
    <location>
        <begin position="467"/>
        <end position="476"/>
    </location>
</feature>
<keyword evidence="3" id="KW-0547">Nucleotide-binding</keyword>
<sequence>MMESTCTSDDCAAPAPRAPLKKEELIRQIPQGKGFEDFYFVGNKLKICADNPSSTRPVLKEVLDVPTLRSRVVKIINRSRIPASAGGERLWRRLCERLLGLDEHPNLMRIHEVLESCEHYFIVMEQMQGGELFDFLLNERAVPEETCKYVMRQILRGVDHLHSNHLLHRDLKPENLMFRNAKQSSTSVTQMYELAIIDFDTCKMLDIDPLEYKEVVNGKRRLVGTYGYLAPEVLKGAEYSKASDMWSVGVILYILMTGVPPLPMDCMNSAKESIEVLKRAEAEGIDFDLSPLPEFPRSRDLCMRLLQFNPAKRLTETKEALRHPWLVQRQVKAPPQPLANAMEIEGIKHHNQRPSGSTADVASPSTSGTTPFASWDAQQGDNLRSGSGHRPSDMSSAVTPQQGLTPALPSLFHIPPQVNMPVAAQPACASAPPTSGDQDGQIRAAGGKTSASLTLPARAPSREPLTPLTPQPPHLF</sequence>
<dbReference type="InterPro" id="IPR011009">
    <property type="entry name" value="Kinase-like_dom_sf"/>
</dbReference>
<dbReference type="SMART" id="SM00220">
    <property type="entry name" value="S_TKc"/>
    <property type="match status" value="1"/>
</dbReference>
<dbReference type="InterPro" id="IPR008271">
    <property type="entry name" value="Ser/Thr_kinase_AS"/>
</dbReference>
<evidence type="ECO:0000313" key="9">
    <source>
        <dbReference type="Proteomes" id="UP000041254"/>
    </source>
</evidence>
<dbReference type="GO" id="GO:0004674">
    <property type="term" value="F:protein serine/threonine kinase activity"/>
    <property type="evidence" value="ECO:0007669"/>
    <property type="project" value="UniProtKB-KW"/>
</dbReference>
<dbReference type="VEuPathDB" id="CryptoDB:Vbra_12977"/>
<evidence type="ECO:0000259" key="7">
    <source>
        <dbReference type="PROSITE" id="PS50011"/>
    </source>
</evidence>
<evidence type="ECO:0000256" key="1">
    <source>
        <dbReference type="ARBA" id="ARBA00022527"/>
    </source>
</evidence>
<dbReference type="Gene3D" id="1.10.510.10">
    <property type="entry name" value="Transferase(Phosphotransferase) domain 1"/>
    <property type="match status" value="1"/>
</dbReference>
<evidence type="ECO:0000256" key="6">
    <source>
        <dbReference type="SAM" id="MobiDB-lite"/>
    </source>
</evidence>
<feature type="region of interest" description="Disordered" evidence="6">
    <location>
        <begin position="350"/>
        <end position="412"/>
    </location>
</feature>
<dbReference type="InterPro" id="IPR000719">
    <property type="entry name" value="Prot_kinase_dom"/>
</dbReference>
<keyword evidence="2" id="KW-0808">Transferase</keyword>
<accession>A0A0G4ESE8</accession>
<name>A0A0G4ESE8_VITBC</name>
<reference evidence="8 9" key="1">
    <citation type="submission" date="2014-11" db="EMBL/GenBank/DDBJ databases">
        <authorList>
            <person name="Zhu J."/>
            <person name="Qi W."/>
            <person name="Song R."/>
        </authorList>
    </citation>
    <scope>NUCLEOTIDE SEQUENCE [LARGE SCALE GENOMIC DNA]</scope>
</reference>
<dbReference type="OrthoDB" id="5794026at2759"/>
<dbReference type="PANTHER" id="PTHR24349">
    <property type="entry name" value="SERINE/THREONINE-PROTEIN KINASE"/>
    <property type="match status" value="1"/>
</dbReference>
<dbReference type="Pfam" id="PF00069">
    <property type="entry name" value="Pkinase"/>
    <property type="match status" value="1"/>
</dbReference>
<dbReference type="PROSITE" id="PS50011">
    <property type="entry name" value="PROTEIN_KINASE_DOM"/>
    <property type="match status" value="1"/>
</dbReference>
<protein>
    <recommendedName>
        <fullName evidence="7">Protein kinase domain-containing protein</fullName>
    </recommendedName>
</protein>
<feature type="region of interest" description="Disordered" evidence="6">
    <location>
        <begin position="425"/>
        <end position="476"/>
    </location>
</feature>
<proteinExistence type="predicted"/>
<feature type="compositionally biased region" description="Polar residues" evidence="6">
    <location>
        <begin position="353"/>
        <end position="385"/>
    </location>
</feature>
<feature type="domain" description="Protein kinase" evidence="7">
    <location>
        <begin position="23"/>
        <end position="326"/>
    </location>
</feature>